<dbReference type="GO" id="GO:0009401">
    <property type="term" value="P:phosphoenolpyruvate-dependent sugar phosphotransferase system"/>
    <property type="evidence" value="ECO:0007669"/>
    <property type="project" value="UniProtKB-KW"/>
</dbReference>
<dbReference type="InterPro" id="IPR018113">
    <property type="entry name" value="PTrfase_EIIB_Cys"/>
</dbReference>
<dbReference type="PROSITE" id="PS51103">
    <property type="entry name" value="PTS_EIIC_TYPE_1"/>
    <property type="match status" value="1"/>
</dbReference>
<dbReference type="SUPFAM" id="SSF55604">
    <property type="entry name" value="Glucose permease domain IIB"/>
    <property type="match status" value="1"/>
</dbReference>
<feature type="transmembrane region" description="Helical" evidence="12">
    <location>
        <begin position="429"/>
        <end position="452"/>
    </location>
</feature>
<gene>
    <name evidence="15" type="ORF">E5347_12455</name>
</gene>
<dbReference type="GO" id="GO:0090589">
    <property type="term" value="F:protein-phosphocysteine-trehalose phosphotransferase system transporter activity"/>
    <property type="evidence" value="ECO:0007669"/>
    <property type="project" value="TreeGrafter"/>
</dbReference>
<organism evidence="15 16">
    <name type="scientific">Clostridium sartagoforme</name>
    <dbReference type="NCBI Taxonomy" id="84031"/>
    <lineage>
        <taxon>Bacteria</taxon>
        <taxon>Bacillati</taxon>
        <taxon>Bacillota</taxon>
        <taxon>Clostridia</taxon>
        <taxon>Eubacteriales</taxon>
        <taxon>Clostridiaceae</taxon>
        <taxon>Clostridium</taxon>
    </lineage>
</organism>
<dbReference type="GO" id="GO:0008982">
    <property type="term" value="F:protein-N(PI)-phosphohistidine-sugar phosphotransferase activity"/>
    <property type="evidence" value="ECO:0007669"/>
    <property type="project" value="InterPro"/>
</dbReference>
<dbReference type="AlphaFoldDB" id="A0A4S2DKN5"/>
<evidence type="ECO:0000256" key="11">
    <source>
        <dbReference type="PROSITE-ProRule" id="PRU00421"/>
    </source>
</evidence>
<feature type="transmembrane region" description="Helical" evidence="12">
    <location>
        <begin position="145"/>
        <end position="165"/>
    </location>
</feature>
<feature type="domain" description="PTS EIIC type-1" evidence="14">
    <location>
        <begin position="107"/>
        <end position="458"/>
    </location>
</feature>
<keyword evidence="7 12" id="KW-0812">Transmembrane</keyword>
<keyword evidence="10 12" id="KW-0472">Membrane</keyword>
<evidence type="ECO:0000313" key="16">
    <source>
        <dbReference type="Proteomes" id="UP000306888"/>
    </source>
</evidence>
<dbReference type="CDD" id="cd00212">
    <property type="entry name" value="PTS_IIB_glc"/>
    <property type="match status" value="1"/>
</dbReference>
<feature type="transmembrane region" description="Helical" evidence="12">
    <location>
        <begin position="212"/>
        <end position="229"/>
    </location>
</feature>
<feature type="active site" description="Phosphocysteine intermediate; for EIIB activity" evidence="11">
    <location>
        <position position="28"/>
    </location>
</feature>
<comment type="subcellular location">
    <subcellularLocation>
        <location evidence="1">Cell membrane</location>
        <topology evidence="1">Multi-pass membrane protein</topology>
    </subcellularLocation>
</comment>
<dbReference type="InterPro" id="IPR036878">
    <property type="entry name" value="Glu_permease_IIB"/>
</dbReference>
<keyword evidence="4" id="KW-0762">Sugar transport</keyword>
<evidence type="ECO:0000256" key="2">
    <source>
        <dbReference type="ARBA" id="ARBA00022448"/>
    </source>
</evidence>
<comment type="caution">
    <text evidence="15">The sequence shown here is derived from an EMBL/GenBank/DDBJ whole genome shotgun (WGS) entry which is preliminary data.</text>
</comment>
<feature type="transmembrane region" description="Helical" evidence="12">
    <location>
        <begin position="385"/>
        <end position="409"/>
    </location>
</feature>
<feature type="transmembrane region" description="Helical" evidence="12">
    <location>
        <begin position="249"/>
        <end position="269"/>
    </location>
</feature>
<feature type="transmembrane region" description="Helical" evidence="12">
    <location>
        <begin position="354"/>
        <end position="373"/>
    </location>
</feature>
<evidence type="ECO:0000256" key="7">
    <source>
        <dbReference type="ARBA" id="ARBA00022692"/>
    </source>
</evidence>
<keyword evidence="3" id="KW-1003">Cell membrane</keyword>
<keyword evidence="16" id="KW-1185">Reference proteome</keyword>
<dbReference type="Pfam" id="PF02378">
    <property type="entry name" value="PTS_EIIC"/>
    <property type="match status" value="1"/>
</dbReference>
<dbReference type="RefSeq" id="WP_136007555.1">
    <property type="nucleotide sequence ID" value="NZ_SRYR01000007.1"/>
</dbReference>
<keyword evidence="5" id="KW-0808">Transferase</keyword>
<feature type="transmembrane region" description="Helical" evidence="12">
    <location>
        <begin position="289"/>
        <end position="312"/>
    </location>
</feature>
<protein>
    <submittedName>
        <fullName evidence="15">PTS beta-glucoside transporter subunit EIIBCA</fullName>
    </submittedName>
</protein>
<evidence type="ECO:0000256" key="9">
    <source>
        <dbReference type="ARBA" id="ARBA00022989"/>
    </source>
</evidence>
<evidence type="ECO:0000256" key="12">
    <source>
        <dbReference type="SAM" id="Phobius"/>
    </source>
</evidence>
<dbReference type="Proteomes" id="UP000306888">
    <property type="component" value="Unassembled WGS sequence"/>
</dbReference>
<dbReference type="GO" id="GO:0016301">
    <property type="term" value="F:kinase activity"/>
    <property type="evidence" value="ECO:0007669"/>
    <property type="project" value="UniProtKB-KW"/>
</dbReference>
<feature type="transmembrane region" description="Helical" evidence="12">
    <location>
        <begin position="105"/>
        <end position="133"/>
    </location>
</feature>
<keyword evidence="8" id="KW-0418">Kinase</keyword>
<dbReference type="InterPro" id="IPR050558">
    <property type="entry name" value="PTS_Sugar-Specific_Components"/>
</dbReference>
<evidence type="ECO:0000259" key="14">
    <source>
        <dbReference type="PROSITE" id="PS51103"/>
    </source>
</evidence>
<feature type="transmembrane region" description="Helical" evidence="12">
    <location>
        <begin position="177"/>
        <end position="200"/>
    </location>
</feature>
<sequence>MSKNYDELGKKIVEKLGGPENITKIYHCATRLRTELKNLDIVDLEEIKKINGVLGAVSSVGGIQVIIGNDVTKVFNVITKKYNLGTSNDSGEKIESNKQNIFSKLLNVLSAIMGPAIPLIMCSGLISALLVILTRFGLNPESSTYTIINMVGNAALYFLPILLAYTSAKKFGTDIMISIFLGGIMISPVLIGLTEVGSYVDLFGLPVRTVNYTSTLIPIILTIFAFSYVEKLVDKIVPSSIKFVFRPLLSLIIMIPVMLCVTGPIGSYLGELLCELMTSINNVAPWASVLVIGSLVPLLVLTGMHLALIPLVMTMFSTVGYDNMLFVAFIGMNFSQFGVALACMIKTKNSNLRTLASSCALTSFLAGVVEPTLYGISVRMKKPLIATWIACVVNAVFCAIVSVRVYSFGAPSFFTMPIFLNPDGTMTNFYFAIIAIILTIVVSFAATWLIGFDDSCYE</sequence>
<dbReference type="OrthoDB" id="92465at2"/>
<dbReference type="InterPro" id="IPR013013">
    <property type="entry name" value="PTS_EIIC_1"/>
</dbReference>
<dbReference type="Pfam" id="PF00367">
    <property type="entry name" value="PTS_EIIB"/>
    <property type="match status" value="1"/>
</dbReference>
<accession>A0A4S2DKN5</accession>
<dbReference type="GO" id="GO:0015771">
    <property type="term" value="P:trehalose transport"/>
    <property type="evidence" value="ECO:0007669"/>
    <property type="project" value="TreeGrafter"/>
</dbReference>
<evidence type="ECO:0000256" key="6">
    <source>
        <dbReference type="ARBA" id="ARBA00022683"/>
    </source>
</evidence>
<proteinExistence type="predicted"/>
<evidence type="ECO:0000256" key="4">
    <source>
        <dbReference type="ARBA" id="ARBA00022597"/>
    </source>
</evidence>
<dbReference type="PANTHER" id="PTHR30175:SF1">
    <property type="entry name" value="PTS SYSTEM ARBUTIN-, CELLOBIOSE-, AND SALICIN-SPECIFIC EIIBC COMPONENT-RELATED"/>
    <property type="match status" value="1"/>
</dbReference>
<dbReference type="Gene3D" id="3.30.1360.60">
    <property type="entry name" value="Glucose permease domain IIB"/>
    <property type="match status" value="1"/>
</dbReference>
<keyword evidence="6" id="KW-0598">Phosphotransferase system</keyword>
<evidence type="ECO:0000256" key="1">
    <source>
        <dbReference type="ARBA" id="ARBA00004651"/>
    </source>
</evidence>
<evidence type="ECO:0000256" key="10">
    <source>
        <dbReference type="ARBA" id="ARBA00023136"/>
    </source>
</evidence>
<evidence type="ECO:0000256" key="5">
    <source>
        <dbReference type="ARBA" id="ARBA00022679"/>
    </source>
</evidence>
<reference evidence="15 16" key="1">
    <citation type="submission" date="2019-04" db="EMBL/GenBank/DDBJ databases">
        <title>Microbes associate with the intestines of laboratory mice.</title>
        <authorList>
            <person name="Navarre W."/>
            <person name="Wong E."/>
            <person name="Huang K."/>
            <person name="Tropini C."/>
            <person name="Ng K."/>
            <person name="Yu B."/>
        </authorList>
    </citation>
    <scope>NUCLEOTIDE SEQUENCE [LARGE SCALE GENOMIC DNA]</scope>
    <source>
        <strain evidence="15 16">NM50_B9-20</strain>
    </source>
</reference>
<dbReference type="InterPro" id="IPR003352">
    <property type="entry name" value="PTS_EIIC"/>
</dbReference>
<feature type="transmembrane region" description="Helical" evidence="12">
    <location>
        <begin position="324"/>
        <end position="342"/>
    </location>
</feature>
<dbReference type="EMBL" id="SRYR01000007">
    <property type="protein sequence ID" value="TGY41534.1"/>
    <property type="molecule type" value="Genomic_DNA"/>
</dbReference>
<feature type="domain" description="PTS EIIB type-1" evidence="13">
    <location>
        <begin position="6"/>
        <end position="88"/>
    </location>
</feature>
<keyword evidence="2" id="KW-0813">Transport</keyword>
<dbReference type="PROSITE" id="PS51098">
    <property type="entry name" value="PTS_EIIB_TYPE_1"/>
    <property type="match status" value="1"/>
</dbReference>
<keyword evidence="9 12" id="KW-1133">Transmembrane helix</keyword>
<evidence type="ECO:0000256" key="8">
    <source>
        <dbReference type="ARBA" id="ARBA00022777"/>
    </source>
</evidence>
<evidence type="ECO:0000259" key="13">
    <source>
        <dbReference type="PROSITE" id="PS51098"/>
    </source>
</evidence>
<dbReference type="InterPro" id="IPR001996">
    <property type="entry name" value="PTS_IIB_1"/>
</dbReference>
<dbReference type="PANTHER" id="PTHR30175">
    <property type="entry name" value="PHOSPHOTRANSFERASE SYSTEM TRANSPORT PROTEIN"/>
    <property type="match status" value="1"/>
</dbReference>
<dbReference type="GO" id="GO:0005886">
    <property type="term" value="C:plasma membrane"/>
    <property type="evidence" value="ECO:0007669"/>
    <property type="project" value="UniProtKB-SubCell"/>
</dbReference>
<name>A0A4S2DKN5_9CLOT</name>
<evidence type="ECO:0000256" key="3">
    <source>
        <dbReference type="ARBA" id="ARBA00022475"/>
    </source>
</evidence>
<evidence type="ECO:0000313" key="15">
    <source>
        <dbReference type="EMBL" id="TGY41534.1"/>
    </source>
</evidence>